<organism evidence="2 3">
    <name type="scientific">Porites lobata</name>
    <dbReference type="NCBI Taxonomy" id="104759"/>
    <lineage>
        <taxon>Eukaryota</taxon>
        <taxon>Metazoa</taxon>
        <taxon>Cnidaria</taxon>
        <taxon>Anthozoa</taxon>
        <taxon>Hexacorallia</taxon>
        <taxon>Scleractinia</taxon>
        <taxon>Fungiina</taxon>
        <taxon>Poritidae</taxon>
        <taxon>Porites</taxon>
    </lineage>
</organism>
<dbReference type="PANTHER" id="PTHR33309:SF1">
    <property type="entry name" value="MYB_SANT-LIKE DNA-BINDING DOMAIN-CONTAINING PROTEIN"/>
    <property type="match status" value="1"/>
</dbReference>
<evidence type="ECO:0000313" key="2">
    <source>
        <dbReference type="EMBL" id="CAH3118764.1"/>
    </source>
</evidence>
<accession>A0ABN8NUE6</accession>
<dbReference type="EMBL" id="CALNXK010000032">
    <property type="protein sequence ID" value="CAH3118764.1"/>
    <property type="molecule type" value="Genomic_DNA"/>
</dbReference>
<feature type="region of interest" description="Disordered" evidence="1">
    <location>
        <begin position="160"/>
        <end position="224"/>
    </location>
</feature>
<feature type="non-terminal residue" evidence="2">
    <location>
        <position position="1"/>
    </location>
</feature>
<dbReference type="PANTHER" id="PTHR33309">
    <property type="entry name" value="KERATIN, ULTRA HIGH-SULFUR MATRIX PROTEIN-LIKE"/>
    <property type="match status" value="1"/>
</dbReference>
<proteinExistence type="predicted"/>
<name>A0ABN8NUE6_9CNID</name>
<comment type="caution">
    <text evidence="2">The sequence shown here is derived from an EMBL/GenBank/DDBJ whole genome shotgun (WGS) entry which is preliminary data.</text>
</comment>
<dbReference type="Proteomes" id="UP001159405">
    <property type="component" value="Unassembled WGS sequence"/>
</dbReference>
<protein>
    <submittedName>
        <fullName evidence="2">Uncharacterized protein</fullName>
    </submittedName>
</protein>
<sequence>DVFIQVAHSPENGRAMFKFKQTSEVSFNSWQPSYAAASNFRIGWLAFRYEQALDQSPELIMFWTKDHDLILCREVLNLNPFTTKKGSTQRSTIWDKVATTLNNCSCLAFNVDKRSVRDHVGILQNRHKKKLRAEEKATGIVPDGPTELENLLEQIIALEESAETEQQETGREKNRKIESDRAKAEDIRLKAMEKLKDTQKRQSDGMEDNQSKRPQRSGSSAISYLSQRADINYELKQEELKLKRDRQEFEKKQMEVSANAQKQFQEQQSQLLKVVLQQQQQQSQQTLLMMQQQQQQTKALLDIMERIVNK</sequence>
<reference evidence="2 3" key="1">
    <citation type="submission" date="2022-05" db="EMBL/GenBank/DDBJ databases">
        <authorList>
            <consortium name="Genoscope - CEA"/>
            <person name="William W."/>
        </authorList>
    </citation>
    <scope>NUCLEOTIDE SEQUENCE [LARGE SCALE GENOMIC DNA]</scope>
</reference>
<gene>
    <name evidence="2" type="ORF">PLOB_00026881</name>
</gene>
<evidence type="ECO:0000256" key="1">
    <source>
        <dbReference type="SAM" id="MobiDB-lite"/>
    </source>
</evidence>
<feature type="compositionally biased region" description="Basic and acidic residues" evidence="1">
    <location>
        <begin position="168"/>
        <end position="204"/>
    </location>
</feature>
<keyword evidence="3" id="KW-1185">Reference proteome</keyword>
<evidence type="ECO:0000313" key="3">
    <source>
        <dbReference type="Proteomes" id="UP001159405"/>
    </source>
</evidence>